<evidence type="ECO:0000256" key="5">
    <source>
        <dbReference type="SAM" id="Phobius"/>
    </source>
</evidence>
<dbReference type="Proteomes" id="UP000050790">
    <property type="component" value="Unassembled WGS sequence"/>
</dbReference>
<organism evidence="6 7">
    <name type="scientific">Schistosoma margrebowiei</name>
    <dbReference type="NCBI Taxonomy" id="48269"/>
    <lineage>
        <taxon>Eukaryota</taxon>
        <taxon>Metazoa</taxon>
        <taxon>Spiralia</taxon>
        <taxon>Lophotrochozoa</taxon>
        <taxon>Platyhelminthes</taxon>
        <taxon>Trematoda</taxon>
        <taxon>Digenea</taxon>
        <taxon>Strigeidida</taxon>
        <taxon>Schistosomatoidea</taxon>
        <taxon>Schistosomatidae</taxon>
        <taxon>Schistosoma</taxon>
    </lineage>
</organism>
<proteinExistence type="predicted"/>
<feature type="transmembrane region" description="Helical" evidence="5">
    <location>
        <begin position="168"/>
        <end position="193"/>
    </location>
</feature>
<dbReference type="InterPro" id="IPR031152">
    <property type="entry name" value="PLXDC"/>
</dbReference>
<dbReference type="GO" id="GO:0016020">
    <property type="term" value="C:membrane"/>
    <property type="evidence" value="ECO:0007669"/>
    <property type="project" value="UniProtKB-SubCell"/>
</dbReference>
<name>A0AA84ZEI2_9TREM</name>
<evidence type="ECO:0000313" key="6">
    <source>
        <dbReference type="Proteomes" id="UP000050790"/>
    </source>
</evidence>
<comment type="subcellular location">
    <subcellularLocation>
        <location evidence="1">Membrane</location>
        <topology evidence="1">Single-pass type I membrane protein</topology>
    </subcellularLocation>
</comment>
<sequence>MMNNGLWCSHSNHPTPIKKEYSVILTHESLIEDGTLVEFEPMSDVCDVQNTKDVCINTNRDESQCYWCSMIEKCSNGRDYHADIWMKNGCDANNISQPHRSQNLTPNGMRESVVQTTTENNNNSHNQCRRNSTSKGLRESDLQTMTENNISFSTPPNFSEGEQNSNSYTYLFFVIPLLILFIIFSIYFVRLILIRLGLLKVTYDLDA</sequence>
<dbReference type="AlphaFoldDB" id="A0AA84ZEI2"/>
<reference evidence="7" key="1">
    <citation type="submission" date="2023-11" db="UniProtKB">
        <authorList>
            <consortium name="WormBaseParasite"/>
        </authorList>
    </citation>
    <scope>IDENTIFICATION</scope>
</reference>
<evidence type="ECO:0000256" key="4">
    <source>
        <dbReference type="ARBA" id="ARBA00022989"/>
    </source>
</evidence>
<dbReference type="WBParaSite" id="SMRG1_280.1">
    <property type="protein sequence ID" value="SMRG1_280.1"/>
    <property type="gene ID" value="SMRG1_280"/>
</dbReference>
<dbReference type="PANTHER" id="PTHR13055">
    <property type="entry name" value="TUMOR ENDOTHELIAL MARKER 7 RELATED"/>
    <property type="match status" value="1"/>
</dbReference>
<evidence type="ECO:0000256" key="2">
    <source>
        <dbReference type="ARBA" id="ARBA00022692"/>
    </source>
</evidence>
<keyword evidence="2 5" id="KW-0812">Transmembrane</keyword>
<accession>A0AA84ZEI2</accession>
<keyword evidence="3" id="KW-0732">Signal</keyword>
<dbReference type="PANTHER" id="PTHR13055:SF12">
    <property type="entry name" value="LD40707P"/>
    <property type="match status" value="1"/>
</dbReference>
<evidence type="ECO:0000256" key="1">
    <source>
        <dbReference type="ARBA" id="ARBA00004479"/>
    </source>
</evidence>
<evidence type="ECO:0000313" key="7">
    <source>
        <dbReference type="WBParaSite" id="SMRG1_280.1"/>
    </source>
</evidence>
<evidence type="ECO:0000256" key="3">
    <source>
        <dbReference type="ARBA" id="ARBA00022729"/>
    </source>
</evidence>
<protein>
    <submittedName>
        <fullName evidence="7">Uncharacterized protein</fullName>
    </submittedName>
</protein>
<keyword evidence="5" id="KW-0472">Membrane</keyword>
<keyword evidence="4 5" id="KW-1133">Transmembrane helix</keyword>